<gene>
    <name evidence="3" type="ORF">KPL78_04480</name>
</gene>
<keyword evidence="1" id="KW-0732">Signal</keyword>
<organism evidence="3 4">
    <name type="scientific">Roseomonas alba</name>
    <dbReference type="NCBI Taxonomy" id="2846776"/>
    <lineage>
        <taxon>Bacteria</taxon>
        <taxon>Pseudomonadati</taxon>
        <taxon>Pseudomonadota</taxon>
        <taxon>Alphaproteobacteria</taxon>
        <taxon>Acetobacterales</taxon>
        <taxon>Roseomonadaceae</taxon>
        <taxon>Roseomonas</taxon>
    </lineage>
</organism>
<dbReference type="Proteomes" id="UP001196565">
    <property type="component" value="Unassembled WGS sequence"/>
</dbReference>
<dbReference type="EMBL" id="JAHYBZ010000002">
    <property type="protein sequence ID" value="MBW6397090.1"/>
    <property type="molecule type" value="Genomic_DNA"/>
</dbReference>
<sequence length="633" mass="68660">MAMTSRRLVLLATVALPIAAQAQRPARQPLLIPGKTTLFQRVILRPGATLHAQPGAPQGTPIAGFTVAHVYARRDGWIEIGRDADGRTEGWVRDDRAIDWRHTMIGAFTNPAGRERTMFLRDEPALRELLAAPDMEQQATALRASAGQAGSPVVALEPETFVDIQRNFYLLPILGAETIQRRDGTQMRALEVISAPAELRQAPQQADPARLRDFRGAVVFVIDSTISMQAHIDATREAIRRIIARIGDTAVRDNFRFGMVAYRADISSRPQLEYVTRLVASPDLSQPPAAILPALATVRAATVPTERFDEDAIAGLRVAIDQVDWSGFGGRYVVLITDAGALDATDPKSQTRLGIAEIKALAEARGIALFAIHLLTPEGRANHAHARAQYTELTRAGAAGSLYFPVEGGTPPAFGQVVNNLTNALFRSVADTVGRPIGGVEPARTPAAERIAQQVQIVSTAMRLAYLGREGGTTAPDVVRSFTTDRDLRDPTVAALDVRVLLTRNQLSDLSQALTRILDAGLAGRSDPRSFFGQLRAAFAATARDPARLGNLARVGQALGEYLDGLPYQSQVMELSEQEWLAMGAAAQRELINGIETKLRLYQEFAARPDLWVTLDGRPGGEAFFPVPLEQLP</sequence>
<dbReference type="CDD" id="cd00198">
    <property type="entry name" value="vWFA"/>
    <property type="match status" value="1"/>
</dbReference>
<evidence type="ECO:0000259" key="2">
    <source>
        <dbReference type="PROSITE" id="PS50234"/>
    </source>
</evidence>
<name>A0ABS7A4B2_9PROT</name>
<protein>
    <submittedName>
        <fullName evidence="3">VWA domain-containing protein</fullName>
    </submittedName>
</protein>
<keyword evidence="4" id="KW-1185">Reference proteome</keyword>
<reference evidence="3 4" key="1">
    <citation type="submission" date="2021-07" db="EMBL/GenBank/DDBJ databases">
        <authorList>
            <person name="So Y."/>
        </authorList>
    </citation>
    <scope>NUCLEOTIDE SEQUENCE [LARGE SCALE GENOMIC DNA]</scope>
    <source>
        <strain evidence="3 4">HJA6</strain>
    </source>
</reference>
<dbReference type="PROSITE" id="PS50234">
    <property type="entry name" value="VWFA"/>
    <property type="match status" value="1"/>
</dbReference>
<proteinExistence type="predicted"/>
<feature type="domain" description="VWFA" evidence="2">
    <location>
        <begin position="217"/>
        <end position="421"/>
    </location>
</feature>
<dbReference type="InterPro" id="IPR002035">
    <property type="entry name" value="VWF_A"/>
</dbReference>
<dbReference type="InterPro" id="IPR036465">
    <property type="entry name" value="vWFA_dom_sf"/>
</dbReference>
<feature type="chain" id="PRO_5046661100" evidence="1">
    <location>
        <begin position="23"/>
        <end position="633"/>
    </location>
</feature>
<evidence type="ECO:0000313" key="4">
    <source>
        <dbReference type="Proteomes" id="UP001196565"/>
    </source>
</evidence>
<dbReference type="SUPFAM" id="SSF53300">
    <property type="entry name" value="vWA-like"/>
    <property type="match status" value="1"/>
</dbReference>
<accession>A0ABS7A4B2</accession>
<feature type="signal peptide" evidence="1">
    <location>
        <begin position="1"/>
        <end position="22"/>
    </location>
</feature>
<comment type="caution">
    <text evidence="3">The sequence shown here is derived from an EMBL/GenBank/DDBJ whole genome shotgun (WGS) entry which is preliminary data.</text>
</comment>
<evidence type="ECO:0000256" key="1">
    <source>
        <dbReference type="SAM" id="SignalP"/>
    </source>
</evidence>
<dbReference type="Gene3D" id="3.40.50.410">
    <property type="entry name" value="von Willebrand factor, type A domain"/>
    <property type="match status" value="1"/>
</dbReference>
<evidence type="ECO:0000313" key="3">
    <source>
        <dbReference type="EMBL" id="MBW6397090.1"/>
    </source>
</evidence>